<feature type="region of interest" description="Disordered" evidence="6">
    <location>
        <begin position="231"/>
        <end position="335"/>
    </location>
</feature>
<keyword evidence="2" id="KW-1003">Cell membrane</keyword>
<keyword evidence="5 7" id="KW-0472">Membrane</keyword>
<dbReference type="RefSeq" id="WP_093328108.1">
    <property type="nucleotide sequence ID" value="NZ_AP027363.1"/>
</dbReference>
<dbReference type="PANTHER" id="PTHR43738">
    <property type="entry name" value="ABC TRANSPORTER, MEMBRANE PROTEIN"/>
    <property type="match status" value="1"/>
</dbReference>
<evidence type="ECO:0000256" key="7">
    <source>
        <dbReference type="SAM" id="Phobius"/>
    </source>
</evidence>
<feature type="transmembrane region" description="Helical" evidence="7">
    <location>
        <begin position="393"/>
        <end position="417"/>
    </location>
</feature>
<keyword evidence="4 7" id="KW-1133">Transmembrane helix</keyword>
<proteinExistence type="predicted"/>
<dbReference type="Pfam" id="PF12704">
    <property type="entry name" value="MacB_PCD"/>
    <property type="match status" value="1"/>
</dbReference>
<feature type="domain" description="ABC3 transporter permease C-terminal" evidence="8">
    <location>
        <begin position="396"/>
        <end position="513"/>
    </location>
</feature>
<dbReference type="InterPro" id="IPR051125">
    <property type="entry name" value="ABC-4/HrtB_transporter"/>
</dbReference>
<keyword evidence="11" id="KW-1185">Reference proteome</keyword>
<dbReference type="EMBL" id="FOHK01000004">
    <property type="protein sequence ID" value="SET06034.1"/>
    <property type="molecule type" value="Genomic_DNA"/>
</dbReference>
<organism evidence="10 11">
    <name type="scientific">Thalassotalea agarivorans</name>
    <name type="common">Thalassomonas agarivorans</name>
    <dbReference type="NCBI Taxonomy" id="349064"/>
    <lineage>
        <taxon>Bacteria</taxon>
        <taxon>Pseudomonadati</taxon>
        <taxon>Pseudomonadota</taxon>
        <taxon>Gammaproteobacteria</taxon>
        <taxon>Alteromonadales</taxon>
        <taxon>Colwelliaceae</taxon>
        <taxon>Thalassotalea</taxon>
    </lineage>
</organism>
<feature type="transmembrane region" description="Helical" evidence="7">
    <location>
        <begin position="16"/>
        <end position="35"/>
    </location>
</feature>
<evidence type="ECO:0000259" key="9">
    <source>
        <dbReference type="Pfam" id="PF12704"/>
    </source>
</evidence>
<dbReference type="InterPro" id="IPR025857">
    <property type="entry name" value="MacB_PCD"/>
</dbReference>
<sequence length="523" mass="58159">MNVVTLTLKSFRYRKSATLLAIVSIAISTALLLSVEKIRTQVKDSFTSTISGVDLIVGGRTSQVNLLLSSVFQMGTATGGISTDSFEKISQLPAVKWSIPYSLGDSHRGYRVVGTNETYLLHYQYGNRQALRAAQGHWFEQPLDVVLGAEVARQLGYQLGNKITLSHGEGQSYMTHDAHAFHVVGILAPTSTPIDKSLFADLADLDKLHVQQKAFERGADPFRSRLDNFKARKAQSQNEQVKQHSHTVHADSDEHHDHDRHQHDGHKHQAHDDGHDHSHEPHATSEGHHDHDHHQHSEHKHHAYDDEHALSHQGRIESQEHHQSHDEGHDSHEHHNHLTSEQISGFYIGLQQRQQALSVMAFINDFSDEPLMAVMPGVALLELWSMMSMVEKVLFVLSLIVVAIALSSMLIILLSSLGQRRREMAILRAIGARPTHIFSLMMLEALVIVALGIGLGIATLYGALLLIKPMLLSSLGIFISITPLSGYELQLVMAMAACSLVISLWPSIQIYRYTLADGMSVRV</sequence>
<evidence type="ECO:0000313" key="10">
    <source>
        <dbReference type="EMBL" id="SET06034.1"/>
    </source>
</evidence>
<accession>A0A1I0BGC9</accession>
<feature type="compositionally biased region" description="Basic and acidic residues" evidence="6">
    <location>
        <begin position="248"/>
        <end position="262"/>
    </location>
</feature>
<dbReference type="OrthoDB" id="9784014at2"/>
<reference evidence="10 11" key="1">
    <citation type="submission" date="2016-10" db="EMBL/GenBank/DDBJ databases">
        <authorList>
            <person name="de Groot N.N."/>
        </authorList>
    </citation>
    <scope>NUCLEOTIDE SEQUENCE [LARGE SCALE GENOMIC DNA]</scope>
    <source>
        <strain evidence="10 11">DSM 19706</strain>
    </source>
</reference>
<dbReference type="AlphaFoldDB" id="A0A1I0BGC9"/>
<comment type="subcellular location">
    <subcellularLocation>
        <location evidence="1">Cell membrane</location>
        <topology evidence="1">Multi-pass membrane protein</topology>
    </subcellularLocation>
</comment>
<feature type="transmembrane region" description="Helical" evidence="7">
    <location>
        <begin position="438"/>
        <end position="467"/>
    </location>
</feature>
<gene>
    <name evidence="10" type="ORF">SAMN05660429_00946</name>
</gene>
<dbReference type="STRING" id="349064.SAMN05660429_00946"/>
<feature type="domain" description="MacB-like periplasmic core" evidence="9">
    <location>
        <begin position="18"/>
        <end position="205"/>
    </location>
</feature>
<evidence type="ECO:0000259" key="8">
    <source>
        <dbReference type="Pfam" id="PF02687"/>
    </source>
</evidence>
<feature type="compositionally biased region" description="Basic and acidic residues" evidence="6">
    <location>
        <begin position="303"/>
        <end position="335"/>
    </location>
</feature>
<evidence type="ECO:0000256" key="6">
    <source>
        <dbReference type="SAM" id="MobiDB-lite"/>
    </source>
</evidence>
<protein>
    <submittedName>
        <fullName evidence="10">FtsX-like permease family protein</fullName>
    </submittedName>
</protein>
<evidence type="ECO:0000256" key="2">
    <source>
        <dbReference type="ARBA" id="ARBA00022475"/>
    </source>
</evidence>
<evidence type="ECO:0000256" key="1">
    <source>
        <dbReference type="ARBA" id="ARBA00004651"/>
    </source>
</evidence>
<evidence type="ECO:0000256" key="3">
    <source>
        <dbReference type="ARBA" id="ARBA00022692"/>
    </source>
</evidence>
<dbReference type="Pfam" id="PF02687">
    <property type="entry name" value="FtsX"/>
    <property type="match status" value="1"/>
</dbReference>
<keyword evidence="3 7" id="KW-0812">Transmembrane</keyword>
<evidence type="ECO:0000256" key="5">
    <source>
        <dbReference type="ARBA" id="ARBA00023136"/>
    </source>
</evidence>
<evidence type="ECO:0000313" key="11">
    <source>
        <dbReference type="Proteomes" id="UP000199308"/>
    </source>
</evidence>
<dbReference type="GO" id="GO:0005886">
    <property type="term" value="C:plasma membrane"/>
    <property type="evidence" value="ECO:0007669"/>
    <property type="project" value="UniProtKB-SubCell"/>
</dbReference>
<name>A0A1I0BGC9_THASX</name>
<dbReference type="Proteomes" id="UP000199308">
    <property type="component" value="Unassembled WGS sequence"/>
</dbReference>
<evidence type="ECO:0000256" key="4">
    <source>
        <dbReference type="ARBA" id="ARBA00022989"/>
    </source>
</evidence>
<dbReference type="InterPro" id="IPR003838">
    <property type="entry name" value="ABC3_permease_C"/>
</dbReference>
<feature type="transmembrane region" description="Helical" evidence="7">
    <location>
        <begin position="487"/>
        <end position="505"/>
    </location>
</feature>
<dbReference type="PANTHER" id="PTHR43738:SF2">
    <property type="entry name" value="ABC TRANSPORTER PERMEASE"/>
    <property type="match status" value="1"/>
</dbReference>
<feature type="compositionally biased region" description="Basic and acidic residues" evidence="6">
    <location>
        <begin position="270"/>
        <end position="295"/>
    </location>
</feature>